<dbReference type="RefSeq" id="WP_003466397.1">
    <property type="nucleotide sequence ID" value="NZ_APML01000019.1"/>
</dbReference>
<sequence>MDQILSLFPPNMANQMREKIQSEKIQLQEIRIRINRPIELNDGRHAIWLYNQKVTKQDALYLLNKISEFSLYRLEEELKQGYITIAGGHRVGISGSVIVEEGMIKAIKHISSFNIRLATEEVGFSKPYLPYLYQHYKYVNTLIIGPPQSGKTTFLRDLAKYISTGVKQYPAYKTAIVDERSEICAAVEGVPQLSFGLRVDVMDACPKSQGMMMLVRSMSPEVMIVDEIGSQKDVQALQEVIHTGVQVICTIHGESLDDIQNKPALQPLLESKAFERYVILSMQNRTGEVKHILDQNGRVVSYQKVIHR</sequence>
<keyword evidence="1" id="KW-0547">Nucleotide-binding</keyword>
<keyword evidence="2" id="KW-0067">ATP-binding</keyword>
<dbReference type="InterPro" id="IPR014217">
    <property type="entry name" value="Spore_III_AA"/>
</dbReference>
<gene>
    <name evidence="4" type="ORF">J416_05498</name>
</gene>
<dbReference type="Pfam" id="PF19568">
    <property type="entry name" value="Spore_III_AA"/>
    <property type="match status" value="1"/>
</dbReference>
<comment type="caution">
    <text evidence="4">The sequence shown here is derived from an EMBL/GenBank/DDBJ whole genome shotgun (WGS) entry which is preliminary data.</text>
</comment>
<dbReference type="STRING" id="1308866.J416_05498"/>
<dbReference type="GO" id="GO:0005524">
    <property type="term" value="F:ATP binding"/>
    <property type="evidence" value="ECO:0007669"/>
    <property type="project" value="UniProtKB-KW"/>
</dbReference>
<dbReference type="eggNOG" id="COG3854">
    <property type="taxonomic scope" value="Bacteria"/>
</dbReference>
<name>N4WMQ5_9BACI</name>
<dbReference type="InterPro" id="IPR003593">
    <property type="entry name" value="AAA+_ATPase"/>
</dbReference>
<keyword evidence="5" id="KW-1185">Reference proteome</keyword>
<organism evidence="4 5">
    <name type="scientific">Gracilibacillus halophilus YIM-C55.5</name>
    <dbReference type="NCBI Taxonomy" id="1308866"/>
    <lineage>
        <taxon>Bacteria</taxon>
        <taxon>Bacillati</taxon>
        <taxon>Bacillota</taxon>
        <taxon>Bacilli</taxon>
        <taxon>Bacillales</taxon>
        <taxon>Bacillaceae</taxon>
        <taxon>Gracilibacillus</taxon>
    </lineage>
</organism>
<dbReference type="Proteomes" id="UP000012283">
    <property type="component" value="Unassembled WGS sequence"/>
</dbReference>
<protein>
    <submittedName>
        <fullName evidence="4">Stage III sporulation protein AA</fullName>
    </submittedName>
</protein>
<dbReference type="Gene3D" id="3.40.50.300">
    <property type="entry name" value="P-loop containing nucleotide triphosphate hydrolases"/>
    <property type="match status" value="1"/>
</dbReference>
<reference evidence="4 5" key="1">
    <citation type="submission" date="2013-03" db="EMBL/GenBank/DDBJ databases">
        <title>Draft genome sequence of Gracibacillus halophilus YIM-C55.5, a moderately halophilic and thermophilic organism from the Xiaochaidamu salt lake.</title>
        <authorList>
            <person name="Sugumar T."/>
            <person name="Polireddy D.R."/>
            <person name="Antony A."/>
            <person name="Madhava Y.R."/>
            <person name="Sivakumar N."/>
        </authorList>
    </citation>
    <scope>NUCLEOTIDE SEQUENCE [LARGE SCALE GENOMIC DNA]</scope>
    <source>
        <strain evidence="4 5">YIM-C55.5</strain>
    </source>
</reference>
<dbReference type="EMBL" id="APML01000019">
    <property type="protein sequence ID" value="ENH97442.1"/>
    <property type="molecule type" value="Genomic_DNA"/>
</dbReference>
<dbReference type="SMART" id="SM00382">
    <property type="entry name" value="AAA"/>
    <property type="match status" value="1"/>
</dbReference>
<evidence type="ECO:0000313" key="5">
    <source>
        <dbReference type="Proteomes" id="UP000012283"/>
    </source>
</evidence>
<dbReference type="OrthoDB" id="9768243at2"/>
<evidence type="ECO:0000256" key="2">
    <source>
        <dbReference type="ARBA" id="ARBA00022840"/>
    </source>
</evidence>
<dbReference type="InterPro" id="IPR027417">
    <property type="entry name" value="P-loop_NTPase"/>
</dbReference>
<evidence type="ECO:0000313" key="4">
    <source>
        <dbReference type="EMBL" id="ENH97442.1"/>
    </source>
</evidence>
<dbReference type="PATRIC" id="fig|1308866.3.peg.1112"/>
<dbReference type="InterPro" id="IPR045735">
    <property type="entry name" value="Spore_III_AA_AAA+_ATPase"/>
</dbReference>
<dbReference type="PANTHER" id="PTHR20953:SF3">
    <property type="entry name" value="P-LOOP CONTAINING NUCLEOSIDE TRIPHOSPHATE HYDROLASES SUPERFAMILY PROTEIN"/>
    <property type="match status" value="1"/>
</dbReference>
<dbReference type="SUPFAM" id="SSF52540">
    <property type="entry name" value="P-loop containing nucleoside triphosphate hydrolases"/>
    <property type="match status" value="1"/>
</dbReference>
<feature type="domain" description="AAA+ ATPase" evidence="3">
    <location>
        <begin position="137"/>
        <end position="275"/>
    </location>
</feature>
<accession>N4WMQ5</accession>
<evidence type="ECO:0000256" key="1">
    <source>
        <dbReference type="ARBA" id="ARBA00022741"/>
    </source>
</evidence>
<evidence type="ECO:0000259" key="3">
    <source>
        <dbReference type="SMART" id="SM00382"/>
    </source>
</evidence>
<dbReference type="NCBIfam" id="TIGR02858">
    <property type="entry name" value="spore_III_AA"/>
    <property type="match status" value="1"/>
</dbReference>
<dbReference type="AlphaFoldDB" id="N4WMQ5"/>
<dbReference type="PANTHER" id="PTHR20953">
    <property type="entry name" value="KINASE-RELATED"/>
    <property type="match status" value="1"/>
</dbReference>
<proteinExistence type="predicted"/>